<proteinExistence type="predicted"/>
<keyword evidence="2" id="KW-1185">Reference proteome</keyword>
<dbReference type="Proteomes" id="UP001305414">
    <property type="component" value="Unassembled WGS sequence"/>
</dbReference>
<sequence>MSTVISSVHHVVVLATGVVVTDAASLFSLTHRRRGVNAIIVAKVVEADVASPVVDTILLQAFDDTVAASVDAVVLVFHDGTGTESTI</sequence>
<dbReference type="AlphaFoldDB" id="A0AAN7ZBC9"/>
<reference evidence="1 2" key="1">
    <citation type="submission" date="2023-10" db="EMBL/GenBank/DDBJ databases">
        <title>Draft genome sequence of Xylaria bambusicola isolate GMP-LS, the root and basal stem rot pathogen of sugarcane in Indonesia.</title>
        <authorList>
            <person name="Selvaraj P."/>
            <person name="Muralishankar V."/>
            <person name="Muruganantham S."/>
            <person name="Sp S."/>
            <person name="Haryani S."/>
            <person name="Lau K.J.X."/>
            <person name="Naqvi N.I."/>
        </authorList>
    </citation>
    <scope>NUCLEOTIDE SEQUENCE [LARGE SCALE GENOMIC DNA]</scope>
    <source>
        <strain evidence="1">GMP-LS</strain>
    </source>
</reference>
<gene>
    <name evidence="1" type="ORF">RRF57_008735</name>
</gene>
<name>A0AAN7ZBC9_9PEZI</name>
<dbReference type="EMBL" id="JAWHQM010000029">
    <property type="protein sequence ID" value="KAK5633021.1"/>
    <property type="molecule type" value="Genomic_DNA"/>
</dbReference>
<evidence type="ECO:0000313" key="1">
    <source>
        <dbReference type="EMBL" id="KAK5633021.1"/>
    </source>
</evidence>
<comment type="caution">
    <text evidence="1">The sequence shown here is derived from an EMBL/GenBank/DDBJ whole genome shotgun (WGS) entry which is preliminary data.</text>
</comment>
<accession>A0AAN7ZBC9</accession>
<evidence type="ECO:0000313" key="2">
    <source>
        <dbReference type="Proteomes" id="UP001305414"/>
    </source>
</evidence>
<protein>
    <submittedName>
        <fullName evidence="1">Uncharacterized protein</fullName>
    </submittedName>
</protein>
<organism evidence="1 2">
    <name type="scientific">Xylaria bambusicola</name>
    <dbReference type="NCBI Taxonomy" id="326684"/>
    <lineage>
        <taxon>Eukaryota</taxon>
        <taxon>Fungi</taxon>
        <taxon>Dikarya</taxon>
        <taxon>Ascomycota</taxon>
        <taxon>Pezizomycotina</taxon>
        <taxon>Sordariomycetes</taxon>
        <taxon>Xylariomycetidae</taxon>
        <taxon>Xylariales</taxon>
        <taxon>Xylariaceae</taxon>
        <taxon>Xylaria</taxon>
    </lineage>
</organism>